<dbReference type="CDD" id="cd00093">
    <property type="entry name" value="HTH_XRE"/>
    <property type="match status" value="1"/>
</dbReference>
<dbReference type="PANTHER" id="PTHR46797:SF1">
    <property type="entry name" value="METHYLPHOSPHONATE SYNTHASE"/>
    <property type="match status" value="1"/>
</dbReference>
<feature type="domain" description="HTH cro/C1-type" evidence="2">
    <location>
        <begin position="16"/>
        <end position="70"/>
    </location>
</feature>
<dbReference type="PANTHER" id="PTHR46797">
    <property type="entry name" value="HTH-TYPE TRANSCRIPTIONAL REGULATOR"/>
    <property type="match status" value="1"/>
</dbReference>
<dbReference type="Pfam" id="PF01381">
    <property type="entry name" value="HTH_3"/>
    <property type="match status" value="1"/>
</dbReference>
<evidence type="ECO:0000259" key="2">
    <source>
        <dbReference type="PROSITE" id="PS50943"/>
    </source>
</evidence>
<name>A0AAW7DGD0_9FLAO</name>
<sequence length="78" mass="8820">MDSADKKYLQLIGNNIRRIRENKTLSQFQLATECELSKNQIGRIERAEIATTITTLKRIADVLSVRVEDLIAEATTEA</sequence>
<dbReference type="GO" id="GO:0003700">
    <property type="term" value="F:DNA-binding transcription factor activity"/>
    <property type="evidence" value="ECO:0007669"/>
    <property type="project" value="TreeGrafter"/>
</dbReference>
<evidence type="ECO:0000313" key="4">
    <source>
        <dbReference type="Proteomes" id="UP001173578"/>
    </source>
</evidence>
<dbReference type="InterPro" id="IPR001387">
    <property type="entry name" value="Cro/C1-type_HTH"/>
</dbReference>
<proteinExistence type="predicted"/>
<evidence type="ECO:0000256" key="1">
    <source>
        <dbReference type="ARBA" id="ARBA00023125"/>
    </source>
</evidence>
<reference evidence="3" key="2">
    <citation type="journal article" date="2022" name="Sci. Total Environ.">
        <title>Prevalence, transmission, and molecular epidemiology of tet(X)-positive bacteria among humans, animals, and environmental niches in China: An epidemiological, and genomic-based study.</title>
        <authorList>
            <person name="Dong N."/>
            <person name="Zeng Y."/>
            <person name="Cai C."/>
            <person name="Sun C."/>
            <person name="Lu J."/>
            <person name="Liu C."/>
            <person name="Zhou H."/>
            <person name="Sun Q."/>
            <person name="Shu L."/>
            <person name="Wang H."/>
            <person name="Wang Y."/>
            <person name="Wang S."/>
            <person name="Wu C."/>
            <person name="Chan E.W."/>
            <person name="Chen G."/>
            <person name="Shen Z."/>
            <person name="Chen S."/>
            <person name="Zhang R."/>
        </authorList>
    </citation>
    <scope>NUCLEOTIDE SEQUENCE</scope>
    <source>
        <strain evidence="3">210</strain>
    </source>
</reference>
<accession>A0AAW7DGD0</accession>
<keyword evidence="1" id="KW-0238">DNA-binding</keyword>
<dbReference type="InterPro" id="IPR050807">
    <property type="entry name" value="TransReg_Diox_bact_type"/>
</dbReference>
<gene>
    <name evidence="3" type="ORF">HX095_06780</name>
</gene>
<protein>
    <submittedName>
        <fullName evidence="3">Helix-turn-helix transcriptional regulator</fullName>
    </submittedName>
</protein>
<dbReference type="Proteomes" id="UP001173578">
    <property type="component" value="Unassembled WGS sequence"/>
</dbReference>
<dbReference type="PROSITE" id="PS50943">
    <property type="entry name" value="HTH_CROC1"/>
    <property type="match status" value="1"/>
</dbReference>
<dbReference type="EMBL" id="JACALR010000002">
    <property type="protein sequence ID" value="MDM1550915.1"/>
    <property type="molecule type" value="Genomic_DNA"/>
</dbReference>
<organism evidence="3 4">
    <name type="scientific">Empedobacter falsenii</name>
    <dbReference type="NCBI Taxonomy" id="343874"/>
    <lineage>
        <taxon>Bacteria</taxon>
        <taxon>Pseudomonadati</taxon>
        <taxon>Bacteroidota</taxon>
        <taxon>Flavobacteriia</taxon>
        <taxon>Flavobacteriales</taxon>
        <taxon>Weeksellaceae</taxon>
        <taxon>Empedobacter</taxon>
    </lineage>
</organism>
<reference evidence="3" key="1">
    <citation type="submission" date="2020-06" db="EMBL/GenBank/DDBJ databases">
        <authorList>
            <person name="Dong N."/>
        </authorList>
    </citation>
    <scope>NUCLEOTIDE SEQUENCE</scope>
    <source>
        <strain evidence="3">210</strain>
    </source>
</reference>
<dbReference type="GO" id="GO:0005829">
    <property type="term" value="C:cytosol"/>
    <property type="evidence" value="ECO:0007669"/>
    <property type="project" value="TreeGrafter"/>
</dbReference>
<dbReference type="InterPro" id="IPR010982">
    <property type="entry name" value="Lambda_DNA-bd_dom_sf"/>
</dbReference>
<dbReference type="AlphaFoldDB" id="A0AAW7DGD0"/>
<dbReference type="RefSeq" id="WP_286485547.1">
    <property type="nucleotide sequence ID" value="NZ_JACALR010000002.1"/>
</dbReference>
<comment type="caution">
    <text evidence="3">The sequence shown here is derived from an EMBL/GenBank/DDBJ whole genome shotgun (WGS) entry which is preliminary data.</text>
</comment>
<dbReference type="SMART" id="SM00530">
    <property type="entry name" value="HTH_XRE"/>
    <property type="match status" value="1"/>
</dbReference>
<dbReference type="Gene3D" id="1.10.260.40">
    <property type="entry name" value="lambda repressor-like DNA-binding domains"/>
    <property type="match status" value="1"/>
</dbReference>
<dbReference type="GO" id="GO:0003677">
    <property type="term" value="F:DNA binding"/>
    <property type="evidence" value="ECO:0007669"/>
    <property type="project" value="UniProtKB-KW"/>
</dbReference>
<dbReference type="SUPFAM" id="SSF47413">
    <property type="entry name" value="lambda repressor-like DNA-binding domains"/>
    <property type="match status" value="1"/>
</dbReference>
<evidence type="ECO:0000313" key="3">
    <source>
        <dbReference type="EMBL" id="MDM1550915.1"/>
    </source>
</evidence>